<sequence>MKNINKKRTYKKIIIAYYNVYIYLFLLGNFLKIFQTVPCKMK</sequence>
<dbReference type="AlphaFoldDB" id="A0A024WGK8"/>
<evidence type="ECO:0000256" key="1">
    <source>
        <dbReference type="SAM" id="Phobius"/>
    </source>
</evidence>
<proteinExistence type="predicted"/>
<organism evidence="2 3">
    <name type="scientific">Plasmodium falciparum MaliPS096_E11</name>
    <dbReference type="NCBI Taxonomy" id="1036727"/>
    <lineage>
        <taxon>Eukaryota</taxon>
        <taxon>Sar</taxon>
        <taxon>Alveolata</taxon>
        <taxon>Apicomplexa</taxon>
        <taxon>Aconoidasida</taxon>
        <taxon>Haemosporida</taxon>
        <taxon>Plasmodiidae</taxon>
        <taxon>Plasmodium</taxon>
        <taxon>Plasmodium (Laverania)</taxon>
    </lineage>
</organism>
<dbReference type="EMBL" id="KI925626">
    <property type="protein sequence ID" value="ETW46329.1"/>
    <property type="molecule type" value="Genomic_DNA"/>
</dbReference>
<dbReference type="Proteomes" id="UP000030699">
    <property type="component" value="Unassembled WGS sequence"/>
</dbReference>
<gene>
    <name evidence="2" type="ORF">PFMALIP_05572</name>
</gene>
<accession>A0A024WGK8</accession>
<reference evidence="2 3" key="1">
    <citation type="submission" date="2013-02" db="EMBL/GenBank/DDBJ databases">
        <title>The Genome Annotation of Plasmodium falciparum MaliPS096_E11.</title>
        <authorList>
            <consortium name="The Broad Institute Genome Sequencing Platform"/>
            <consortium name="The Broad Institute Genome Sequencing Center for Infectious Disease"/>
            <person name="Neafsey D."/>
            <person name="Hoffman S."/>
            <person name="Volkman S."/>
            <person name="Rosenthal P."/>
            <person name="Walker B."/>
            <person name="Young S.K."/>
            <person name="Zeng Q."/>
            <person name="Gargeya S."/>
            <person name="Fitzgerald M."/>
            <person name="Haas B."/>
            <person name="Abouelleil A."/>
            <person name="Allen A.W."/>
            <person name="Alvarado L."/>
            <person name="Arachchi H.M."/>
            <person name="Berlin A.M."/>
            <person name="Chapman S.B."/>
            <person name="Gainer-Dewar J."/>
            <person name="Goldberg J."/>
            <person name="Griggs A."/>
            <person name="Gujja S."/>
            <person name="Hansen M."/>
            <person name="Howarth C."/>
            <person name="Imamovic A."/>
            <person name="Ireland A."/>
            <person name="Larimer J."/>
            <person name="McCowan C."/>
            <person name="Murphy C."/>
            <person name="Pearson M."/>
            <person name="Poon T.W."/>
            <person name="Priest M."/>
            <person name="Roberts A."/>
            <person name="Saif S."/>
            <person name="Shea T."/>
            <person name="Sisk P."/>
            <person name="Sykes S."/>
            <person name="Wortman J."/>
            <person name="Nusbaum C."/>
            <person name="Birren B."/>
        </authorList>
    </citation>
    <scope>NUCLEOTIDE SEQUENCE [LARGE SCALE GENOMIC DNA]</scope>
    <source>
        <strain evidence="2 3">MaliPS096_E11</strain>
    </source>
</reference>
<evidence type="ECO:0000313" key="2">
    <source>
        <dbReference type="EMBL" id="ETW46329.1"/>
    </source>
</evidence>
<protein>
    <submittedName>
        <fullName evidence="2">Uncharacterized protein</fullName>
    </submittedName>
</protein>
<feature type="transmembrane region" description="Helical" evidence="1">
    <location>
        <begin position="12"/>
        <end position="31"/>
    </location>
</feature>
<keyword evidence="1" id="KW-0472">Membrane</keyword>
<evidence type="ECO:0000313" key="3">
    <source>
        <dbReference type="Proteomes" id="UP000030699"/>
    </source>
</evidence>
<reference evidence="2 3" key="2">
    <citation type="submission" date="2013-02" db="EMBL/GenBank/DDBJ databases">
        <title>The Genome Sequence of Plasmodium falciparum MaliPS096_E11.</title>
        <authorList>
            <consortium name="The Broad Institute Genome Sequencing Platform"/>
            <consortium name="The Broad Institute Genome Sequencing Center for Infectious Disease"/>
            <person name="Neafsey D."/>
            <person name="Cheeseman I."/>
            <person name="Volkman S."/>
            <person name="Adams J."/>
            <person name="Walker B."/>
            <person name="Young S.K."/>
            <person name="Zeng Q."/>
            <person name="Gargeya S."/>
            <person name="Fitzgerald M."/>
            <person name="Haas B."/>
            <person name="Abouelleil A."/>
            <person name="Alvarado L."/>
            <person name="Arachchi H.M."/>
            <person name="Berlin A.M."/>
            <person name="Chapman S.B."/>
            <person name="Dewar J."/>
            <person name="Goldberg J."/>
            <person name="Griggs A."/>
            <person name="Gujja S."/>
            <person name="Hansen M."/>
            <person name="Howarth C."/>
            <person name="Imamovic A."/>
            <person name="Larimer J."/>
            <person name="McCowan C."/>
            <person name="Murphy C."/>
            <person name="Neiman D."/>
            <person name="Pearson M."/>
            <person name="Priest M."/>
            <person name="Roberts A."/>
            <person name="Saif S."/>
            <person name="Shea T."/>
            <person name="Sisk P."/>
            <person name="Sykes S."/>
            <person name="Wortman J."/>
            <person name="Nusbaum C."/>
            <person name="Birren B."/>
        </authorList>
    </citation>
    <scope>NUCLEOTIDE SEQUENCE [LARGE SCALE GENOMIC DNA]</scope>
    <source>
        <strain evidence="2 3">MaliPS096_E11</strain>
    </source>
</reference>
<keyword evidence="1" id="KW-0812">Transmembrane</keyword>
<name>A0A024WGK8_PLAFA</name>
<keyword evidence="1" id="KW-1133">Transmembrane helix</keyword>